<dbReference type="EMBL" id="JABMIG020000021">
    <property type="protein sequence ID" value="KAL3802185.1"/>
    <property type="molecule type" value="Genomic_DNA"/>
</dbReference>
<dbReference type="Pfam" id="PF03124">
    <property type="entry name" value="EXS"/>
    <property type="match status" value="1"/>
</dbReference>
<evidence type="ECO:0000313" key="9">
    <source>
        <dbReference type="Proteomes" id="UP001516023"/>
    </source>
</evidence>
<protein>
    <recommendedName>
        <fullName evidence="7">EXS domain-containing protein</fullName>
    </recommendedName>
</protein>
<organism evidence="8 9">
    <name type="scientific">Cyclotella cryptica</name>
    <dbReference type="NCBI Taxonomy" id="29204"/>
    <lineage>
        <taxon>Eukaryota</taxon>
        <taxon>Sar</taxon>
        <taxon>Stramenopiles</taxon>
        <taxon>Ochrophyta</taxon>
        <taxon>Bacillariophyta</taxon>
        <taxon>Coscinodiscophyceae</taxon>
        <taxon>Thalassiosirophycidae</taxon>
        <taxon>Stephanodiscales</taxon>
        <taxon>Stephanodiscaceae</taxon>
        <taxon>Cyclotella</taxon>
    </lineage>
</organism>
<evidence type="ECO:0000259" key="7">
    <source>
        <dbReference type="PROSITE" id="PS51380"/>
    </source>
</evidence>
<name>A0ABD3QVX6_9STRA</name>
<reference evidence="8 9" key="1">
    <citation type="journal article" date="2020" name="G3 (Bethesda)">
        <title>Improved Reference Genome for Cyclotella cryptica CCMP332, a Model for Cell Wall Morphogenesis, Salinity Adaptation, and Lipid Production in Diatoms (Bacillariophyta).</title>
        <authorList>
            <person name="Roberts W.R."/>
            <person name="Downey K.M."/>
            <person name="Ruck E.C."/>
            <person name="Traller J.C."/>
            <person name="Alverson A.J."/>
        </authorList>
    </citation>
    <scope>NUCLEOTIDE SEQUENCE [LARGE SCALE GENOMIC DNA]</scope>
    <source>
        <strain evidence="8 9">CCMP332</strain>
    </source>
</reference>
<keyword evidence="3 6" id="KW-1133">Transmembrane helix</keyword>
<dbReference type="Proteomes" id="UP001516023">
    <property type="component" value="Unassembled WGS sequence"/>
</dbReference>
<evidence type="ECO:0000313" key="8">
    <source>
        <dbReference type="EMBL" id="KAL3802185.1"/>
    </source>
</evidence>
<evidence type="ECO:0000256" key="5">
    <source>
        <dbReference type="SAM" id="MobiDB-lite"/>
    </source>
</evidence>
<gene>
    <name evidence="8" type="ORF">HJC23_001729</name>
</gene>
<dbReference type="GO" id="GO:0016020">
    <property type="term" value="C:membrane"/>
    <property type="evidence" value="ECO:0007669"/>
    <property type="project" value="UniProtKB-SubCell"/>
</dbReference>
<evidence type="ECO:0000256" key="1">
    <source>
        <dbReference type="ARBA" id="ARBA00004141"/>
    </source>
</evidence>
<feature type="transmembrane region" description="Helical" evidence="6">
    <location>
        <begin position="140"/>
        <end position="160"/>
    </location>
</feature>
<comment type="caution">
    <text evidence="8">The sequence shown here is derived from an EMBL/GenBank/DDBJ whole genome shotgun (WGS) entry which is preliminary data.</text>
</comment>
<accession>A0ABD3QVX6</accession>
<comment type="subcellular location">
    <subcellularLocation>
        <location evidence="1">Membrane</location>
        <topology evidence="1">Multi-pass membrane protein</topology>
    </subcellularLocation>
</comment>
<evidence type="ECO:0000256" key="6">
    <source>
        <dbReference type="SAM" id="Phobius"/>
    </source>
</evidence>
<feature type="compositionally biased region" description="Basic and acidic residues" evidence="5">
    <location>
        <begin position="470"/>
        <end position="480"/>
    </location>
</feature>
<evidence type="ECO:0000256" key="4">
    <source>
        <dbReference type="ARBA" id="ARBA00023136"/>
    </source>
</evidence>
<feature type="transmembrane region" description="Helical" evidence="6">
    <location>
        <begin position="20"/>
        <end position="41"/>
    </location>
</feature>
<dbReference type="InterPro" id="IPR004342">
    <property type="entry name" value="EXS_C"/>
</dbReference>
<dbReference type="AlphaFoldDB" id="A0ABD3QVX6"/>
<feature type="domain" description="EXS" evidence="7">
    <location>
        <begin position="232"/>
        <end position="460"/>
    </location>
</feature>
<keyword evidence="9" id="KW-1185">Reference proteome</keyword>
<feature type="region of interest" description="Disordered" evidence="5">
    <location>
        <begin position="437"/>
        <end position="480"/>
    </location>
</feature>
<evidence type="ECO:0000256" key="3">
    <source>
        <dbReference type="ARBA" id="ARBA00022989"/>
    </source>
</evidence>
<feature type="region of interest" description="Disordered" evidence="5">
    <location>
        <begin position="68"/>
        <end position="100"/>
    </location>
</feature>
<sequence>MSSGQEVGEIFGNGTGPATALLRSPTVIIASVGLWGMNVYLFRLFRIDYVKVLTLDLVKEREAAMKNDEMNAVEEDEGSDVTNGSGNRRNGAAMASNGKTKIGHDSSSDVTASKLIVFSLSLLALLHFSTKLWIDVIGGSTIGAIFVFYSAVLLGICLPLHSTSWIRTACDTVFHRAFELINPRCFCFGSGMPRAVPFIDVFFADAMCSLSKVFFDWGMLWHLAWHYPDPVPTGWHSIVIPSVAASLPYLIRARQCLIMYTIGFMKNDPKKYQHMLNAIKYSTSLWPLCVSAYEKTVESPDEKATLEKILIALLAINSTYSLAWDIVMDWGMMQNPQHFMAPIVPETCVPSSSSGSKVTAPTCAHAVLRPRLRFGAATSVAILLVDTILRYSWLLRFYEQRLFPSNDVYILCTQFLEAVRRALWNLLRVEWENIKQNRGGKEGDDNEMESEYDPFISSPSNMEMSPRAAQKKDRQHVQKQ</sequence>
<keyword evidence="4 6" id="KW-0472">Membrane</keyword>
<proteinExistence type="predicted"/>
<dbReference type="PANTHER" id="PTHR10783">
    <property type="entry name" value="XENOTROPIC AND POLYTROPIC RETROVIRUS RECEPTOR 1-RELATED"/>
    <property type="match status" value="1"/>
</dbReference>
<dbReference type="PANTHER" id="PTHR10783:SF46">
    <property type="entry name" value="PROTEIN ERD1 HOMOLOG 2"/>
    <property type="match status" value="1"/>
</dbReference>
<dbReference type="PROSITE" id="PS51380">
    <property type="entry name" value="EXS"/>
    <property type="match status" value="1"/>
</dbReference>
<keyword evidence="2 6" id="KW-0812">Transmembrane</keyword>
<evidence type="ECO:0000256" key="2">
    <source>
        <dbReference type="ARBA" id="ARBA00022692"/>
    </source>
</evidence>